<dbReference type="Proteomes" id="UP001617427">
    <property type="component" value="Unassembled WGS sequence"/>
</dbReference>
<organism evidence="3 4">
    <name type="scientific">Herbaspirillum chlorophenolicum</name>
    <dbReference type="NCBI Taxonomy" id="211589"/>
    <lineage>
        <taxon>Bacteria</taxon>
        <taxon>Pseudomonadati</taxon>
        <taxon>Pseudomonadota</taxon>
        <taxon>Betaproteobacteria</taxon>
        <taxon>Burkholderiales</taxon>
        <taxon>Oxalobacteraceae</taxon>
        <taxon>Herbaspirillum</taxon>
    </lineage>
</organism>
<evidence type="ECO:0000256" key="2">
    <source>
        <dbReference type="ARBA" id="ARBA00022679"/>
    </source>
</evidence>
<evidence type="ECO:0000313" key="4">
    <source>
        <dbReference type="Proteomes" id="UP001617427"/>
    </source>
</evidence>
<reference evidence="3 4" key="1">
    <citation type="submission" date="2024-10" db="EMBL/GenBank/DDBJ databases">
        <title>The Natural Products Discovery Center: Release of the First 8490 Sequenced Strains for Exploring Actinobacteria Biosynthetic Diversity.</title>
        <authorList>
            <person name="Kalkreuter E."/>
            <person name="Kautsar S.A."/>
            <person name="Yang D."/>
            <person name="Bader C.D."/>
            <person name="Teijaro C.N."/>
            <person name="Fluegel L."/>
            <person name="Davis C.M."/>
            <person name="Simpson J.R."/>
            <person name="Lauterbach L."/>
            <person name="Steele A.D."/>
            <person name="Gui C."/>
            <person name="Meng S."/>
            <person name="Li G."/>
            <person name="Viehrig K."/>
            <person name="Ye F."/>
            <person name="Su P."/>
            <person name="Kiefer A.F."/>
            <person name="Nichols A."/>
            <person name="Cepeda A.J."/>
            <person name="Yan W."/>
            <person name="Fan B."/>
            <person name="Jiang Y."/>
            <person name="Adhikari A."/>
            <person name="Zheng C.-J."/>
            <person name="Schuster L."/>
            <person name="Cowan T.M."/>
            <person name="Smanski M.J."/>
            <person name="Chevrette M.G."/>
            <person name="De Carvalho L.P.S."/>
            <person name="Shen B."/>
        </authorList>
    </citation>
    <scope>NUCLEOTIDE SEQUENCE [LARGE SCALE GENOMIC DNA]</scope>
    <source>
        <strain evidence="3 4">NPDC087045</strain>
    </source>
</reference>
<dbReference type="SUPFAM" id="SSF53756">
    <property type="entry name" value="UDP-Glycosyltransferase/glycogen phosphorylase"/>
    <property type="match status" value="1"/>
</dbReference>
<dbReference type="PANTHER" id="PTHR30160">
    <property type="entry name" value="TETRAACYLDISACCHARIDE 4'-KINASE-RELATED"/>
    <property type="match status" value="1"/>
</dbReference>
<keyword evidence="4" id="KW-1185">Reference proteome</keyword>
<dbReference type="InterPro" id="IPR002201">
    <property type="entry name" value="Glyco_trans_9"/>
</dbReference>
<sequence length="371" mass="41872">MPLIPAQRLAAADKILFIAHLAIGDFTYLQNFFKAFAEANPHLKVHIWIDEVRRTGDQAKWGYLKNYALYDWAENCPFFDKVYRRTYSPQLLAASIAEARAEHYPLVVSLATLRPAQYAGLVRAAGGPDAWVVGMKRKPRWYAPSDFFAYRKLDASFAPFAGFAGYHITDVYADWFRQLSGLAVDGAARYPFVDIPQQWRDAVAGQLAKWGVTPDVPGLATGKPRLVFINPFAKTRKRCWPVPKVVDLIGALQQMDEWRATTFVINATPQEIGQAKAQVADRLPPNTHWFSAQQNFFQLPALLQRSGLIISVETAVMHLANAVHVPVVALMRRKNPEWAPIDRERSTVIMAAKRSDWVDAIDVQEVLEVLR</sequence>
<gene>
    <name evidence="3" type="ORF">ACIPEN_13870</name>
</gene>
<dbReference type="EMBL" id="JBIUZV010000007">
    <property type="protein sequence ID" value="MFJ3046913.1"/>
    <property type="molecule type" value="Genomic_DNA"/>
</dbReference>
<dbReference type="RefSeq" id="WP_402701258.1">
    <property type="nucleotide sequence ID" value="NZ_JBIUZV010000007.1"/>
</dbReference>
<accession>A0ABW8F0V4</accession>
<evidence type="ECO:0000313" key="3">
    <source>
        <dbReference type="EMBL" id="MFJ3046913.1"/>
    </source>
</evidence>
<dbReference type="InterPro" id="IPR051199">
    <property type="entry name" value="LPS_LOS_Heptosyltrfase"/>
</dbReference>
<keyword evidence="2" id="KW-0808">Transferase</keyword>
<keyword evidence="1" id="KW-0328">Glycosyltransferase</keyword>
<name>A0ABW8F0V4_9BURK</name>
<evidence type="ECO:0000256" key="1">
    <source>
        <dbReference type="ARBA" id="ARBA00022676"/>
    </source>
</evidence>
<comment type="caution">
    <text evidence="3">The sequence shown here is derived from an EMBL/GenBank/DDBJ whole genome shotgun (WGS) entry which is preliminary data.</text>
</comment>
<protein>
    <submittedName>
        <fullName evidence="3">Glycosyltransferase family 9 protein</fullName>
    </submittedName>
</protein>
<dbReference type="Pfam" id="PF01075">
    <property type="entry name" value="Glyco_transf_9"/>
    <property type="match status" value="1"/>
</dbReference>
<dbReference type="Gene3D" id="3.40.50.2000">
    <property type="entry name" value="Glycogen Phosphorylase B"/>
    <property type="match status" value="2"/>
</dbReference>
<dbReference type="PANTHER" id="PTHR30160:SF7">
    <property type="entry name" value="ADP-HEPTOSE--LPS HEPTOSYLTRANSFERASE 2"/>
    <property type="match status" value="1"/>
</dbReference>
<proteinExistence type="predicted"/>